<feature type="region of interest" description="Disordered" evidence="1">
    <location>
        <begin position="414"/>
        <end position="446"/>
    </location>
</feature>
<dbReference type="InterPro" id="IPR022742">
    <property type="entry name" value="Hydrolase_4"/>
</dbReference>
<feature type="region of interest" description="Disordered" evidence="1">
    <location>
        <begin position="288"/>
        <end position="343"/>
    </location>
</feature>
<keyword evidence="4" id="KW-1185">Reference proteome</keyword>
<protein>
    <recommendedName>
        <fullName evidence="2">Serine aminopeptidase S33 domain-containing protein</fullName>
    </recommendedName>
</protein>
<organism evidence="3 4">
    <name type="scientific">Perkinsus chesapeaki</name>
    <name type="common">Clam parasite</name>
    <name type="synonym">Perkinsus andrewsi</name>
    <dbReference type="NCBI Taxonomy" id="330153"/>
    <lineage>
        <taxon>Eukaryota</taxon>
        <taxon>Sar</taxon>
        <taxon>Alveolata</taxon>
        <taxon>Perkinsozoa</taxon>
        <taxon>Perkinsea</taxon>
        <taxon>Perkinsida</taxon>
        <taxon>Perkinsidae</taxon>
        <taxon>Perkinsus</taxon>
    </lineage>
</organism>
<evidence type="ECO:0000313" key="4">
    <source>
        <dbReference type="Proteomes" id="UP000591131"/>
    </source>
</evidence>
<dbReference type="PANTHER" id="PTHR43358:SF4">
    <property type="entry name" value="ALPHA_BETA HYDROLASE FOLD-1 DOMAIN-CONTAINING PROTEIN"/>
    <property type="match status" value="1"/>
</dbReference>
<dbReference type="Pfam" id="PF12146">
    <property type="entry name" value="Hydrolase_4"/>
    <property type="match status" value="1"/>
</dbReference>
<dbReference type="PANTHER" id="PTHR43358">
    <property type="entry name" value="ALPHA/BETA-HYDROLASE"/>
    <property type="match status" value="1"/>
</dbReference>
<accession>A0A7J6MCP6</accession>
<gene>
    <name evidence="3" type="ORF">FOL47_002590</name>
</gene>
<dbReference type="SUPFAM" id="SSF53474">
    <property type="entry name" value="alpha/beta-Hydrolases"/>
    <property type="match status" value="1"/>
</dbReference>
<dbReference type="Proteomes" id="UP000591131">
    <property type="component" value="Unassembled WGS sequence"/>
</dbReference>
<evidence type="ECO:0000313" key="3">
    <source>
        <dbReference type="EMBL" id="KAF4669368.1"/>
    </source>
</evidence>
<dbReference type="InterPro" id="IPR052920">
    <property type="entry name" value="DNA-binding_regulatory"/>
</dbReference>
<proteinExistence type="predicted"/>
<evidence type="ECO:0000256" key="1">
    <source>
        <dbReference type="SAM" id="MobiDB-lite"/>
    </source>
</evidence>
<dbReference type="AlphaFoldDB" id="A0A7J6MCP6"/>
<reference evidence="3 4" key="1">
    <citation type="submission" date="2020-04" db="EMBL/GenBank/DDBJ databases">
        <title>Perkinsus chesapeaki whole genome sequence.</title>
        <authorList>
            <person name="Bogema D.R."/>
        </authorList>
    </citation>
    <scope>NUCLEOTIDE SEQUENCE [LARGE SCALE GENOMIC DNA]</scope>
    <source>
        <strain evidence="3">ATCC PRA-425</strain>
    </source>
</reference>
<dbReference type="InterPro" id="IPR029058">
    <property type="entry name" value="AB_hydrolase_fold"/>
</dbReference>
<feature type="domain" description="Serine aminopeptidase S33" evidence="2">
    <location>
        <begin position="84"/>
        <end position="201"/>
    </location>
</feature>
<dbReference type="OrthoDB" id="10249433at2759"/>
<sequence>MGITDQYAELWKAIIRPPRDRYETKDLGPKRFRIAGQVVVMGEPFGGGGLLAAGSLTEREMSTAGWNCSSRIEGISTLPVLLPFGITLFTFDFAGSGRSDGEYVSLGYFEKDDLACVVEHLRATGTVSTIGLWGRSMGAVTALLHGDRDPSIAGMVLDSPFQDLRIVAEELVVEFGGFRVPKFVVNIAMSMIRNSIKSRADFDINDLVPIKHVDRTFIPALFAAAEGDTFIKPHHARALYNAYAGDKNLITVEGDHNSVRPKFFTDSVAIFFFNTLQCAQLVGVSHAPTAPHIPDRSHSLPTAMPHRRRGSNNRENQRSGGSGQPLGLDMVPPTQASFDNYGLPQSEDEEEMMMQQAIALSLQQQHSQKDQPPDEPEAPSSRRESSISSPPQDADLLHLNSIDSVDTVPVSQLIDELAATARPTEEKNENSDESPAESIKDPEKNP</sequence>
<dbReference type="Gene3D" id="3.40.50.1820">
    <property type="entry name" value="alpha/beta hydrolase"/>
    <property type="match status" value="1"/>
</dbReference>
<comment type="caution">
    <text evidence="3">The sequence shown here is derived from an EMBL/GenBank/DDBJ whole genome shotgun (WGS) entry which is preliminary data.</text>
</comment>
<evidence type="ECO:0000259" key="2">
    <source>
        <dbReference type="Pfam" id="PF12146"/>
    </source>
</evidence>
<name>A0A7J6MCP6_PERCH</name>
<dbReference type="EMBL" id="JAAPAO010000172">
    <property type="protein sequence ID" value="KAF4669368.1"/>
    <property type="molecule type" value="Genomic_DNA"/>
</dbReference>
<feature type="region of interest" description="Disordered" evidence="1">
    <location>
        <begin position="362"/>
        <end position="401"/>
    </location>
</feature>